<dbReference type="Gene3D" id="3.40.50.720">
    <property type="entry name" value="NAD(P)-binding Rossmann-like Domain"/>
    <property type="match status" value="1"/>
</dbReference>
<sequence length="332" mass="36440">MGNGFSLIALPQWYREWGSMYGKNGFLQASRSAQWDTTDLKDLSGRVHIITGGNAGIGFEVAKELARRNAIVHMLCRNKERGEAAREQIAKETGNSQVFLHTVDVSSAQSCRSFAEKFLESNEKLHVLVNNAGILPTERETTVDGLESCMATALGGSFLLTGLLLPALKNAKPSVVVNVTSAGMYLAKTDVDDLEMKKRKFDGFLQYCRAKRAQVELSEIWSEKLGGSGISFHSMHPGYAVTPGVEKLPGLGDRKPGGFIEQHGPSLRSAAQGADTIVWMASAPVVSSSTGKLWFDRRAVHTSFPLSFTTLNQSEREILWRRCGELMGWKLE</sequence>
<gene>
    <name evidence="1" type="ORF">GTHE00462_LOCUS9330</name>
    <name evidence="2" type="ORF">GTHE00462_LOCUS9331</name>
</gene>
<name>A0A6U5Y832_GUITH</name>
<dbReference type="EMBL" id="HBKN01011919">
    <property type="protein sequence ID" value="CAE2282377.1"/>
    <property type="molecule type" value="Transcribed_RNA"/>
</dbReference>
<dbReference type="PANTHER" id="PTHR44656:SF7">
    <property type="entry name" value="DEHYDROGENASE_REDUCTASE SDR FAMILY MEMBER 12"/>
    <property type="match status" value="1"/>
</dbReference>
<evidence type="ECO:0000313" key="2">
    <source>
        <dbReference type="EMBL" id="CAE2282377.1"/>
    </source>
</evidence>
<protein>
    <recommendedName>
        <fullName evidence="3">Dehydrogenase/reductase SDR family member 12</fullName>
    </recommendedName>
</protein>
<dbReference type="SUPFAM" id="SSF51735">
    <property type="entry name" value="NAD(P)-binding Rossmann-fold domains"/>
    <property type="match status" value="1"/>
</dbReference>
<proteinExistence type="predicted"/>
<accession>A0A6U5Y832</accession>
<dbReference type="EMBL" id="HBKN01011918">
    <property type="protein sequence ID" value="CAE2282372.1"/>
    <property type="molecule type" value="Transcribed_RNA"/>
</dbReference>
<dbReference type="PRINTS" id="PR00081">
    <property type="entry name" value="GDHRDH"/>
</dbReference>
<evidence type="ECO:0008006" key="3">
    <source>
        <dbReference type="Google" id="ProtNLM"/>
    </source>
</evidence>
<dbReference type="OMA" id="TYIMTTA"/>
<organism evidence="2">
    <name type="scientific">Guillardia theta</name>
    <name type="common">Cryptophyte</name>
    <name type="synonym">Cryptomonas phi</name>
    <dbReference type="NCBI Taxonomy" id="55529"/>
    <lineage>
        <taxon>Eukaryota</taxon>
        <taxon>Cryptophyceae</taxon>
        <taxon>Pyrenomonadales</taxon>
        <taxon>Geminigeraceae</taxon>
        <taxon>Guillardia</taxon>
    </lineage>
</organism>
<dbReference type="InterPro" id="IPR036291">
    <property type="entry name" value="NAD(P)-bd_dom_sf"/>
</dbReference>
<dbReference type="PANTHER" id="PTHR44656">
    <property type="entry name" value="DEHYDROGENASE/REDUCTASE SDR FAMILY MEMBER 12"/>
    <property type="match status" value="1"/>
</dbReference>
<dbReference type="InterPro" id="IPR002347">
    <property type="entry name" value="SDR_fam"/>
</dbReference>
<dbReference type="Pfam" id="PF00106">
    <property type="entry name" value="adh_short"/>
    <property type="match status" value="1"/>
</dbReference>
<evidence type="ECO:0000313" key="1">
    <source>
        <dbReference type="EMBL" id="CAE2282372.1"/>
    </source>
</evidence>
<dbReference type="AlphaFoldDB" id="A0A6U5Y832"/>
<reference evidence="2" key="1">
    <citation type="submission" date="2021-01" db="EMBL/GenBank/DDBJ databases">
        <authorList>
            <person name="Corre E."/>
            <person name="Pelletier E."/>
            <person name="Niang G."/>
            <person name="Scheremetjew M."/>
            <person name="Finn R."/>
            <person name="Kale V."/>
            <person name="Holt S."/>
            <person name="Cochrane G."/>
            <person name="Meng A."/>
            <person name="Brown T."/>
            <person name="Cohen L."/>
        </authorList>
    </citation>
    <scope>NUCLEOTIDE SEQUENCE</scope>
    <source>
        <strain evidence="2">CCMP 2712</strain>
    </source>
</reference>
<dbReference type="InterPro" id="IPR052992">
    <property type="entry name" value="SDR_member_12"/>
</dbReference>